<reference evidence="11 12" key="1">
    <citation type="submission" date="2018-10" db="EMBL/GenBank/DDBJ databases">
        <authorList>
            <person name="Li J."/>
        </authorList>
    </citation>
    <scope>NUCLEOTIDE SEQUENCE [LARGE SCALE GENOMIC DNA]</scope>
    <source>
        <strain evidence="11 12">IF 016277</strain>
    </source>
</reference>
<dbReference type="InterPro" id="IPR003369">
    <property type="entry name" value="TatA/B/E"/>
</dbReference>
<feature type="transmembrane region" description="Helical" evidence="9">
    <location>
        <begin position="6"/>
        <end position="23"/>
    </location>
</feature>
<dbReference type="InterPro" id="IPR006312">
    <property type="entry name" value="TatA/E"/>
</dbReference>
<protein>
    <recommendedName>
        <fullName evidence="9">Sec-independent protein translocase protein TatA</fullName>
    </recommendedName>
</protein>
<evidence type="ECO:0000256" key="6">
    <source>
        <dbReference type="ARBA" id="ARBA00022989"/>
    </source>
</evidence>
<dbReference type="Proteomes" id="UP000272503">
    <property type="component" value="Unassembled WGS sequence"/>
</dbReference>
<comment type="subunit">
    <text evidence="9">The Tat system comprises two distinct complexes: a TatABC complex, containing multiple copies of TatA, TatB and TatC subunits, and a separate TatA complex, containing only TatA subunits. Substrates initially bind to the TatABC complex, which probably triggers association of the separate TatA complex to form the active translocon.</text>
</comment>
<dbReference type="GO" id="GO:0043953">
    <property type="term" value="P:protein transport by the Tat complex"/>
    <property type="evidence" value="ECO:0007669"/>
    <property type="project" value="UniProtKB-UniRule"/>
</dbReference>
<evidence type="ECO:0000256" key="8">
    <source>
        <dbReference type="ARBA" id="ARBA00023136"/>
    </source>
</evidence>
<evidence type="ECO:0000256" key="10">
    <source>
        <dbReference type="SAM" id="MobiDB-lite"/>
    </source>
</evidence>
<dbReference type="EMBL" id="RCUX01000011">
    <property type="protein sequence ID" value="RLP74334.1"/>
    <property type="molecule type" value="Genomic_DNA"/>
</dbReference>
<name>A0A3L7A2P1_9MICO</name>
<evidence type="ECO:0000256" key="2">
    <source>
        <dbReference type="ARBA" id="ARBA00022448"/>
    </source>
</evidence>
<dbReference type="AlphaFoldDB" id="A0A3L7A2P1"/>
<sequence length="68" mass="7300">MPNALSGWHLPVLLFIILLIWGAPKLPGLARSLGQSMNIFKSEIRSGKKTEGDSTPAEAPADDAQTKN</sequence>
<keyword evidence="4 9" id="KW-0812">Transmembrane</keyword>
<keyword evidence="8 9" id="KW-0472">Membrane</keyword>
<evidence type="ECO:0000256" key="9">
    <source>
        <dbReference type="HAMAP-Rule" id="MF_00236"/>
    </source>
</evidence>
<dbReference type="OrthoDB" id="5245163at2"/>
<dbReference type="RefSeq" id="WP_121649415.1">
    <property type="nucleotide sequence ID" value="NZ_RCUX01000011.1"/>
</dbReference>
<dbReference type="GO" id="GO:0008320">
    <property type="term" value="F:protein transmembrane transporter activity"/>
    <property type="evidence" value="ECO:0007669"/>
    <property type="project" value="UniProtKB-UniRule"/>
</dbReference>
<dbReference type="Pfam" id="PF02416">
    <property type="entry name" value="TatA_B_E"/>
    <property type="match status" value="1"/>
</dbReference>
<keyword evidence="6 9" id="KW-1133">Transmembrane helix</keyword>
<accession>A0A3L7A2P1</accession>
<comment type="function">
    <text evidence="9">Part of the twin-arginine translocation (Tat) system that transports large folded proteins containing a characteristic twin-arginine motif in their signal peptide across membranes. TatA could form the protein-conducting channel of the Tat system.</text>
</comment>
<keyword evidence="3 9" id="KW-1003">Cell membrane</keyword>
<dbReference type="PANTHER" id="PTHR42982">
    <property type="entry name" value="SEC-INDEPENDENT PROTEIN TRANSLOCASE PROTEIN TATA"/>
    <property type="match status" value="1"/>
</dbReference>
<evidence type="ECO:0000313" key="11">
    <source>
        <dbReference type="EMBL" id="RLP74334.1"/>
    </source>
</evidence>
<dbReference type="GO" id="GO:0033281">
    <property type="term" value="C:TAT protein transport complex"/>
    <property type="evidence" value="ECO:0007669"/>
    <property type="project" value="UniProtKB-UniRule"/>
</dbReference>
<organism evidence="11 12">
    <name type="scientific">Mycetocola tolaasinivorans</name>
    <dbReference type="NCBI Taxonomy" id="76635"/>
    <lineage>
        <taxon>Bacteria</taxon>
        <taxon>Bacillati</taxon>
        <taxon>Actinomycetota</taxon>
        <taxon>Actinomycetes</taxon>
        <taxon>Micrococcales</taxon>
        <taxon>Microbacteriaceae</taxon>
        <taxon>Mycetocola</taxon>
    </lineage>
</organism>
<dbReference type="PANTHER" id="PTHR42982:SF8">
    <property type="entry name" value="SEC-INDEPENDENT PROTEIN TRANSLOCASE PROTEIN TATA"/>
    <property type="match status" value="1"/>
</dbReference>
<evidence type="ECO:0000313" key="12">
    <source>
        <dbReference type="Proteomes" id="UP000272503"/>
    </source>
</evidence>
<evidence type="ECO:0000256" key="5">
    <source>
        <dbReference type="ARBA" id="ARBA00022927"/>
    </source>
</evidence>
<keyword evidence="2 9" id="KW-0813">Transport</keyword>
<comment type="similarity">
    <text evidence="9">Belongs to the TatA/E family.</text>
</comment>
<keyword evidence="12" id="KW-1185">Reference proteome</keyword>
<dbReference type="HAMAP" id="MF_00236">
    <property type="entry name" value="TatA_E"/>
    <property type="match status" value="1"/>
</dbReference>
<evidence type="ECO:0000256" key="4">
    <source>
        <dbReference type="ARBA" id="ARBA00022692"/>
    </source>
</evidence>
<evidence type="ECO:0000256" key="1">
    <source>
        <dbReference type="ARBA" id="ARBA00004162"/>
    </source>
</evidence>
<keyword evidence="7 9" id="KW-0811">Translocation</keyword>
<comment type="caution">
    <text evidence="11">The sequence shown here is derived from an EMBL/GenBank/DDBJ whole genome shotgun (WGS) entry which is preliminary data.</text>
</comment>
<feature type="region of interest" description="Disordered" evidence="10">
    <location>
        <begin position="44"/>
        <end position="68"/>
    </location>
</feature>
<proteinExistence type="inferred from homology"/>
<comment type="subcellular location">
    <subcellularLocation>
        <location evidence="1 9">Cell membrane</location>
        <topology evidence="1 9">Single-pass membrane protein</topology>
    </subcellularLocation>
</comment>
<evidence type="ECO:0000256" key="7">
    <source>
        <dbReference type="ARBA" id="ARBA00023010"/>
    </source>
</evidence>
<keyword evidence="5 9" id="KW-0653">Protein transport</keyword>
<evidence type="ECO:0000256" key="3">
    <source>
        <dbReference type="ARBA" id="ARBA00022475"/>
    </source>
</evidence>
<gene>
    <name evidence="9" type="primary">tatA</name>
    <name evidence="11" type="ORF">D9V32_13375</name>
</gene>
<dbReference type="Gene3D" id="1.20.5.3310">
    <property type="match status" value="1"/>
</dbReference>